<evidence type="ECO:0000313" key="2">
    <source>
        <dbReference type="Proteomes" id="UP000182100"/>
    </source>
</evidence>
<keyword evidence="2" id="KW-1185">Reference proteome</keyword>
<evidence type="ECO:0000313" key="1">
    <source>
        <dbReference type="EMBL" id="SDC80250.1"/>
    </source>
</evidence>
<name>A0A1G6PJ53_9ACTN</name>
<dbReference type="Proteomes" id="UP000182100">
    <property type="component" value="Unassembled WGS sequence"/>
</dbReference>
<protein>
    <submittedName>
        <fullName evidence="1">Type I restriction enzyme M protein</fullName>
    </submittedName>
</protein>
<dbReference type="RefSeq" id="WP_055571641.1">
    <property type="nucleotide sequence ID" value="NZ_FMZK01000003.1"/>
</dbReference>
<dbReference type="AlphaFoldDB" id="A0A1G6PJ53"/>
<reference evidence="2" key="1">
    <citation type="submission" date="2016-10" db="EMBL/GenBank/DDBJ databases">
        <authorList>
            <person name="Varghese N."/>
            <person name="Submissions S."/>
        </authorList>
    </citation>
    <scope>NUCLEOTIDE SEQUENCE [LARGE SCALE GENOMIC DNA]</scope>
    <source>
        <strain evidence="2">CGMCC 4.3504</strain>
    </source>
</reference>
<gene>
    <name evidence="1" type="ORF">SAMN05216505_103626</name>
</gene>
<accession>A0A1G6PJ53</accession>
<organism evidence="1 2">
    <name type="scientific">Streptomyces prasinopilosus</name>
    <dbReference type="NCBI Taxonomy" id="67344"/>
    <lineage>
        <taxon>Bacteria</taxon>
        <taxon>Bacillati</taxon>
        <taxon>Actinomycetota</taxon>
        <taxon>Actinomycetes</taxon>
        <taxon>Kitasatosporales</taxon>
        <taxon>Streptomycetaceae</taxon>
        <taxon>Streptomyces</taxon>
    </lineage>
</organism>
<sequence length="81" mass="8694">MSSASTYPVRPSPVAVERSKTYAYEELTARDKADLDITWLRAPSPDDADSLPALEQFAAIAETLQQARGEGLVTEVAPAAD</sequence>
<dbReference type="EMBL" id="FMZK01000003">
    <property type="protein sequence ID" value="SDC80250.1"/>
    <property type="molecule type" value="Genomic_DNA"/>
</dbReference>
<proteinExistence type="predicted"/>
<dbReference type="STRING" id="67344.SAMN05216505_103626"/>